<dbReference type="Proteomes" id="UP000076722">
    <property type="component" value="Unassembled WGS sequence"/>
</dbReference>
<dbReference type="Pfam" id="PF12937">
    <property type="entry name" value="F-box-like"/>
    <property type="match status" value="1"/>
</dbReference>
<dbReference type="OrthoDB" id="2322499at2759"/>
<feature type="domain" description="F-box" evidence="1">
    <location>
        <begin position="2"/>
        <end position="49"/>
    </location>
</feature>
<dbReference type="PROSITE" id="PS50181">
    <property type="entry name" value="FBOX"/>
    <property type="match status" value="1"/>
</dbReference>
<dbReference type="InterPro" id="IPR001810">
    <property type="entry name" value="F-box_dom"/>
</dbReference>
<sequence>MPATFRDIPVELLFQIVKGCTVRDVLSVSKTCRYFRAIACCERQLWSETEDAYTIPIPPGFTLDTVALELLPRLATRSVYLSDKFSERLCYPRSLTKLHHWTGNRKSTRPVVHTIGGSGWVLVSKNKKAIFLKPADRNQTPFTTELGGTIYHCASVETTTESYIVAALCEFERAGPDRTLVVLLNMLEPSSSEDSPEDSPLVQPIFSISLPETVENVAVTDTLLALVCQRQLYVINWRDGTGGKLAFSNAASEQSEVDRLNPNFTLFSLHFHPKMPYLILGVRDGRTGPAFKHTVVLLDIPTDMTTLTYSEHGWYASPLQELTWKYECIYDFDGPPILGNVRITNRGVALYDLLVENMDDSNPSWETWTDPTLTICPQFVKSQWRKIPFRPALTTHHLLQAGGSRHSVLTTVQYQNGGKDPEIWYPNTRCTTEDTYTWTRLLLPKELQTGDSVEPKAFDPVTGVLYVFWEKHIYLVQY</sequence>
<evidence type="ECO:0000313" key="3">
    <source>
        <dbReference type="Proteomes" id="UP000076722"/>
    </source>
</evidence>
<gene>
    <name evidence="2" type="ORF">SISNIDRAFT_452215</name>
</gene>
<protein>
    <recommendedName>
        <fullName evidence="1">F-box domain-containing protein</fullName>
    </recommendedName>
</protein>
<dbReference type="AlphaFoldDB" id="A0A164X1H1"/>
<dbReference type="InterPro" id="IPR036047">
    <property type="entry name" value="F-box-like_dom_sf"/>
</dbReference>
<dbReference type="Gene3D" id="1.20.1280.50">
    <property type="match status" value="1"/>
</dbReference>
<name>A0A164X1H1_9AGAM</name>
<dbReference type="EMBL" id="KV419401">
    <property type="protein sequence ID" value="KZS95552.1"/>
    <property type="molecule type" value="Genomic_DNA"/>
</dbReference>
<accession>A0A164X1H1</accession>
<reference evidence="2 3" key="1">
    <citation type="journal article" date="2016" name="Mol. Biol. Evol.">
        <title>Comparative Genomics of Early-Diverging Mushroom-Forming Fungi Provides Insights into the Origins of Lignocellulose Decay Capabilities.</title>
        <authorList>
            <person name="Nagy L.G."/>
            <person name="Riley R."/>
            <person name="Tritt A."/>
            <person name="Adam C."/>
            <person name="Daum C."/>
            <person name="Floudas D."/>
            <person name="Sun H."/>
            <person name="Yadav J.S."/>
            <person name="Pangilinan J."/>
            <person name="Larsson K.H."/>
            <person name="Matsuura K."/>
            <person name="Barry K."/>
            <person name="Labutti K."/>
            <person name="Kuo R."/>
            <person name="Ohm R.A."/>
            <person name="Bhattacharya S.S."/>
            <person name="Shirouzu T."/>
            <person name="Yoshinaga Y."/>
            <person name="Martin F.M."/>
            <person name="Grigoriev I.V."/>
            <person name="Hibbett D.S."/>
        </authorList>
    </citation>
    <scope>NUCLEOTIDE SEQUENCE [LARGE SCALE GENOMIC DNA]</scope>
    <source>
        <strain evidence="2 3">HHB9708</strain>
    </source>
</reference>
<dbReference type="SUPFAM" id="SSF81383">
    <property type="entry name" value="F-box domain"/>
    <property type="match status" value="1"/>
</dbReference>
<proteinExistence type="predicted"/>
<evidence type="ECO:0000313" key="2">
    <source>
        <dbReference type="EMBL" id="KZS95552.1"/>
    </source>
</evidence>
<organism evidence="2 3">
    <name type="scientific">Sistotremastrum niveocremeum HHB9708</name>
    <dbReference type="NCBI Taxonomy" id="1314777"/>
    <lineage>
        <taxon>Eukaryota</taxon>
        <taxon>Fungi</taxon>
        <taxon>Dikarya</taxon>
        <taxon>Basidiomycota</taxon>
        <taxon>Agaricomycotina</taxon>
        <taxon>Agaricomycetes</taxon>
        <taxon>Sistotremastrales</taxon>
        <taxon>Sistotremastraceae</taxon>
        <taxon>Sertulicium</taxon>
        <taxon>Sertulicium niveocremeum</taxon>
    </lineage>
</organism>
<evidence type="ECO:0000259" key="1">
    <source>
        <dbReference type="PROSITE" id="PS50181"/>
    </source>
</evidence>
<keyword evidence="3" id="KW-1185">Reference proteome</keyword>